<proteinExistence type="predicted"/>
<dbReference type="GO" id="GO:0051536">
    <property type="term" value="F:iron-sulfur cluster binding"/>
    <property type="evidence" value="ECO:0007669"/>
    <property type="project" value="InterPro"/>
</dbReference>
<dbReference type="GO" id="GO:0046718">
    <property type="term" value="P:symbiont entry into host cell"/>
    <property type="evidence" value="ECO:0007669"/>
    <property type="project" value="InterPro"/>
</dbReference>
<organism evidence="1 2">
    <name type="scientific">Klebsiella pneumoniae</name>
    <dbReference type="NCBI Taxonomy" id="573"/>
    <lineage>
        <taxon>Bacteria</taxon>
        <taxon>Pseudomonadati</taxon>
        <taxon>Pseudomonadota</taxon>
        <taxon>Gammaproteobacteria</taxon>
        <taxon>Enterobacterales</taxon>
        <taxon>Enterobacteriaceae</taxon>
        <taxon>Klebsiella/Raoultella group</taxon>
        <taxon>Klebsiella</taxon>
        <taxon>Klebsiella pneumoniae complex</taxon>
    </lineage>
</organism>
<name>A0A422ZPL3_KLEPN</name>
<dbReference type="InterPro" id="IPR006487">
    <property type="entry name" value="Phage_lambda_L"/>
</dbReference>
<dbReference type="RefSeq" id="WP_020315054.1">
    <property type="nucleotide sequence ID" value="NZ_BIJP01000029.1"/>
</dbReference>
<dbReference type="Proteomes" id="UP000283322">
    <property type="component" value="Unassembled WGS sequence"/>
</dbReference>
<gene>
    <name evidence="1" type="ORF">BL124_00019090</name>
</gene>
<protein>
    <submittedName>
        <fullName evidence="1">Phage minor tail protein L</fullName>
    </submittedName>
</protein>
<dbReference type="Pfam" id="PF05100">
    <property type="entry name" value="Phage_tail_L"/>
    <property type="match status" value="1"/>
</dbReference>
<reference evidence="1 2" key="1">
    <citation type="submission" date="2018-10" db="EMBL/GenBank/DDBJ databases">
        <authorList>
            <person name="Vanduin D."/>
            <person name="Fouts D."/>
            <person name="Wright M."/>
            <person name="Sutton G."/>
            <person name="Nguyen K."/>
            <person name="Kreiswirth B."/>
            <person name="Chen L."/>
            <person name="Rojas L."/>
            <person name="Hujer A."/>
            <person name="Hujer K."/>
            <person name="Bonomo R."/>
            <person name="Adams M."/>
        </authorList>
    </citation>
    <scope>NUCLEOTIDE SEQUENCE [LARGE SCALE GENOMIC DNA]</scope>
    <source>
        <strain evidence="1 2">CRK0165</strain>
    </source>
</reference>
<dbReference type="NCBIfam" id="TIGR01600">
    <property type="entry name" value="phage_tail_L"/>
    <property type="match status" value="1"/>
</dbReference>
<accession>A0A422ZPL3</accession>
<sequence length="251" mass="28063">MSLHADYQKLEPGDEIRLFEIDGSAFNMGDVLYFHGYNIPHTEAEILAAGGDESKLPAKSIWWQGTEYKAWPCELEGIESSTSGSDAQPTLRVGNIDGSISALCLHYDDLAMARVIIHETQKQYLDARNFPEGNATADPTQEKRHLYFIDTKSLETDEIVEFALSSPMDLQGMMIPTRQYHSVCTWCIRNKYRSGDGCDYAGTKYFDKNNKPVDDPSKDVCNGTLTACKLRFGEHNELPFGGFPGTSLIRS</sequence>
<evidence type="ECO:0000313" key="1">
    <source>
        <dbReference type="EMBL" id="ROG93070.1"/>
    </source>
</evidence>
<dbReference type="GO" id="GO:0030430">
    <property type="term" value="C:host cell cytoplasm"/>
    <property type="evidence" value="ECO:0007669"/>
    <property type="project" value="InterPro"/>
</dbReference>
<dbReference type="EMBL" id="MPYG04000146">
    <property type="protein sequence ID" value="ROG93070.1"/>
    <property type="molecule type" value="Genomic_DNA"/>
</dbReference>
<evidence type="ECO:0000313" key="2">
    <source>
        <dbReference type="Proteomes" id="UP000283322"/>
    </source>
</evidence>
<dbReference type="AlphaFoldDB" id="A0A422ZPL3"/>
<comment type="caution">
    <text evidence="1">The sequence shown here is derived from an EMBL/GenBank/DDBJ whole genome shotgun (WGS) entry which is preliminary data.</text>
</comment>